<protein>
    <submittedName>
        <fullName evidence="2">Uncharacterized protein</fullName>
    </submittedName>
</protein>
<comment type="caution">
    <text evidence="2">The sequence shown here is derived from an EMBL/GenBank/DDBJ whole genome shotgun (WGS) entry which is preliminary data.</text>
</comment>
<dbReference type="AlphaFoldDB" id="A0A8T0RMS3"/>
<evidence type="ECO:0000313" key="3">
    <source>
        <dbReference type="Proteomes" id="UP000823388"/>
    </source>
</evidence>
<dbReference type="EMBL" id="CM029046">
    <property type="protein sequence ID" value="KAG2587297.1"/>
    <property type="molecule type" value="Genomic_DNA"/>
</dbReference>
<dbReference type="Proteomes" id="UP000823388">
    <property type="component" value="Chromosome 5N"/>
</dbReference>
<proteinExistence type="predicted"/>
<reference evidence="2" key="1">
    <citation type="submission" date="2020-05" db="EMBL/GenBank/DDBJ databases">
        <title>WGS assembly of Panicum virgatum.</title>
        <authorList>
            <person name="Lovell J.T."/>
            <person name="Jenkins J."/>
            <person name="Shu S."/>
            <person name="Juenger T.E."/>
            <person name="Schmutz J."/>
        </authorList>
    </citation>
    <scope>NUCLEOTIDE SEQUENCE</scope>
    <source>
        <strain evidence="2">AP13</strain>
    </source>
</reference>
<evidence type="ECO:0000313" key="2">
    <source>
        <dbReference type="EMBL" id="KAG2587297.1"/>
    </source>
</evidence>
<accession>A0A8T0RMS3</accession>
<keyword evidence="3" id="KW-1185">Reference proteome</keyword>
<organism evidence="2 3">
    <name type="scientific">Panicum virgatum</name>
    <name type="common">Blackwell switchgrass</name>
    <dbReference type="NCBI Taxonomy" id="38727"/>
    <lineage>
        <taxon>Eukaryota</taxon>
        <taxon>Viridiplantae</taxon>
        <taxon>Streptophyta</taxon>
        <taxon>Embryophyta</taxon>
        <taxon>Tracheophyta</taxon>
        <taxon>Spermatophyta</taxon>
        <taxon>Magnoliopsida</taxon>
        <taxon>Liliopsida</taxon>
        <taxon>Poales</taxon>
        <taxon>Poaceae</taxon>
        <taxon>PACMAD clade</taxon>
        <taxon>Panicoideae</taxon>
        <taxon>Panicodae</taxon>
        <taxon>Paniceae</taxon>
        <taxon>Panicinae</taxon>
        <taxon>Panicum</taxon>
        <taxon>Panicum sect. Hiantes</taxon>
    </lineage>
</organism>
<gene>
    <name evidence="2" type="ORF">PVAP13_5NG132781</name>
</gene>
<sequence length="339" mass="38143">MAGLSDFHFDEDGWVRSTCLHRGGLPVLLWEILQEFGHTEPSQYYGRMTSTGGISNWETRMRVPALCLVPSDPWEVHAEGIEISDAWDRTAAMAITRFCDEQLIFTSFSSVVAFPARDQSHVPALARLTRYAAGLLRVCDNLRGVNVLYRQGFLAAHTHELMQAQQIQGQNRQIIEQGRQVVRLAQQFLEQDQRITGQAQQIVDQLQQLVEQSQQLAEQAQQIEDLTEQVDEQEALVDHLENELQEALEQVHQLQLQQQPAEAPPESPPQVSAVESGPQEMSEPQEMSDAESSAGQHDPPPPAGSVAILVREQDVARLQEELHVRGIEVERVFAYQPPH</sequence>
<evidence type="ECO:0000256" key="1">
    <source>
        <dbReference type="SAM" id="MobiDB-lite"/>
    </source>
</evidence>
<feature type="region of interest" description="Disordered" evidence="1">
    <location>
        <begin position="253"/>
        <end position="307"/>
    </location>
</feature>
<name>A0A8T0RMS3_PANVG</name>